<dbReference type="EMBL" id="PNHC01000006">
    <property type="protein sequence ID" value="PMC68695.1"/>
    <property type="molecule type" value="Genomic_DNA"/>
</dbReference>
<dbReference type="AlphaFoldDB" id="A0A2N6TH86"/>
<organism evidence="3 4">
    <name type="scientific">Fusobacterium nucleatum</name>
    <dbReference type="NCBI Taxonomy" id="851"/>
    <lineage>
        <taxon>Bacteria</taxon>
        <taxon>Fusobacteriati</taxon>
        <taxon>Fusobacteriota</taxon>
        <taxon>Fusobacteriia</taxon>
        <taxon>Fusobacteriales</taxon>
        <taxon>Fusobacteriaceae</taxon>
        <taxon>Fusobacterium</taxon>
    </lineage>
</organism>
<dbReference type="GO" id="GO:0016740">
    <property type="term" value="F:transferase activity"/>
    <property type="evidence" value="ECO:0007669"/>
    <property type="project" value="UniProtKB-KW"/>
</dbReference>
<dbReference type="Proteomes" id="UP000235733">
    <property type="component" value="Unassembled WGS sequence"/>
</dbReference>
<keyword evidence="3" id="KW-0808">Transferase</keyword>
<evidence type="ECO:0000313" key="4">
    <source>
        <dbReference type="Proteomes" id="UP000235733"/>
    </source>
</evidence>
<proteinExistence type="predicted"/>
<evidence type="ECO:0000259" key="2">
    <source>
        <dbReference type="Pfam" id="PF00535"/>
    </source>
</evidence>
<dbReference type="SUPFAM" id="SSF53448">
    <property type="entry name" value="Nucleotide-diphospho-sugar transferases"/>
    <property type="match status" value="1"/>
</dbReference>
<gene>
    <name evidence="3" type="ORF">CJ209_08310</name>
</gene>
<feature type="domain" description="Glycosyltransferase 2-like" evidence="2">
    <location>
        <begin position="4"/>
        <end position="104"/>
    </location>
</feature>
<feature type="transmembrane region" description="Helical" evidence="1">
    <location>
        <begin position="132"/>
        <end position="159"/>
    </location>
</feature>
<dbReference type="InterPro" id="IPR001173">
    <property type="entry name" value="Glyco_trans_2-like"/>
</dbReference>
<dbReference type="PANTHER" id="PTHR48090:SF7">
    <property type="entry name" value="RFBJ PROTEIN"/>
    <property type="match status" value="1"/>
</dbReference>
<evidence type="ECO:0000313" key="3">
    <source>
        <dbReference type="EMBL" id="PMC68695.1"/>
    </source>
</evidence>
<dbReference type="InterPro" id="IPR029044">
    <property type="entry name" value="Nucleotide-diphossugar_trans"/>
</dbReference>
<keyword evidence="1" id="KW-0472">Membrane</keyword>
<dbReference type="CDD" id="cd04179">
    <property type="entry name" value="DPM_DPG-synthase_like"/>
    <property type="match status" value="1"/>
</dbReference>
<dbReference type="Pfam" id="PF00535">
    <property type="entry name" value="Glycos_transf_2"/>
    <property type="match status" value="1"/>
</dbReference>
<evidence type="ECO:0000256" key="1">
    <source>
        <dbReference type="SAM" id="Phobius"/>
    </source>
</evidence>
<dbReference type="PANTHER" id="PTHR48090">
    <property type="entry name" value="UNDECAPRENYL-PHOSPHATE 4-DEOXY-4-FORMAMIDO-L-ARABINOSE TRANSFERASE-RELATED"/>
    <property type="match status" value="1"/>
</dbReference>
<dbReference type="Gene3D" id="3.90.550.10">
    <property type="entry name" value="Spore Coat Polysaccharide Biosynthesis Protein SpsA, Chain A"/>
    <property type="match status" value="1"/>
</dbReference>
<dbReference type="InterPro" id="IPR050256">
    <property type="entry name" value="Glycosyltransferase_2"/>
</dbReference>
<sequence length="234" mass="27908">MKYSVIIPCYNEEDNVERLIDLLFSKSDLYDIEWIIVENGSKDNTRNLLNKICEDKKNFKLVYIDQNQGYGYGIVKGLENSRGDYVGWLHADMQVSPDSMLEFIQLNELSKDKERKVFYKGSRKNRKFIDNFFTFFMSIFSTLLFQTFLSDIGAIPVLFHRDLMKKLDKIPYDFSIETYVYYIAKKENYKIIRLPIYMNEREKGVSSWNRGIFSKIKQSWRIIKALIKIRLKKE</sequence>
<comment type="caution">
    <text evidence="3">The sequence shown here is derived from an EMBL/GenBank/DDBJ whole genome shotgun (WGS) entry which is preliminary data.</text>
</comment>
<keyword evidence="1" id="KW-1133">Transmembrane helix</keyword>
<keyword evidence="1" id="KW-0812">Transmembrane</keyword>
<reference evidence="3 4" key="1">
    <citation type="submission" date="2017-09" db="EMBL/GenBank/DDBJ databases">
        <title>Bacterial strain isolated from the female urinary microbiota.</title>
        <authorList>
            <person name="Thomas-White K."/>
            <person name="Kumar N."/>
            <person name="Forster S."/>
            <person name="Putonti C."/>
            <person name="Lawley T."/>
            <person name="Wolfe A.J."/>
        </authorList>
    </citation>
    <scope>NUCLEOTIDE SEQUENCE [LARGE SCALE GENOMIC DNA]</scope>
    <source>
        <strain evidence="3 4">UMB0249</strain>
    </source>
</reference>
<dbReference type="RefSeq" id="WP_158392983.1">
    <property type="nucleotide sequence ID" value="NZ_PNHC01000006.1"/>
</dbReference>
<accession>A0A2N6TH86</accession>
<protein>
    <submittedName>
        <fullName evidence="3">Glycosyl transferase family 2</fullName>
    </submittedName>
</protein>
<name>A0A2N6TH86_FUSNU</name>